<accession>A0A7S1QP90</accession>
<name>A0A7S1QP90_NEODS</name>
<gene>
    <name evidence="2" type="ORF">NDES1114_LOCUS29552</name>
</gene>
<feature type="region of interest" description="Disordered" evidence="1">
    <location>
        <begin position="85"/>
        <end position="109"/>
    </location>
</feature>
<sequence>MAANTSASLIPVTVHRGDRTACVAADAAASSGTIAKKAFAMMEVEVPPGFGVGLAKADGGVIDLSERVEARATLYAVMRLPDGSWEAPSRPTTLQPASLGEGGDAEHGCLTQRLPPALAQYVMAQRPSPVVL</sequence>
<protein>
    <submittedName>
        <fullName evidence="2">Uncharacterized protein</fullName>
    </submittedName>
</protein>
<evidence type="ECO:0000256" key="1">
    <source>
        <dbReference type="SAM" id="MobiDB-lite"/>
    </source>
</evidence>
<evidence type="ECO:0000313" key="2">
    <source>
        <dbReference type="EMBL" id="CAD9144638.1"/>
    </source>
</evidence>
<dbReference type="EMBL" id="HBGF01044132">
    <property type="protein sequence ID" value="CAD9144638.1"/>
    <property type="molecule type" value="Transcribed_RNA"/>
</dbReference>
<proteinExistence type="predicted"/>
<dbReference type="AlphaFoldDB" id="A0A7S1QP90"/>
<organism evidence="2">
    <name type="scientific">Neobodo designis</name>
    <name type="common">Flagellated protozoan</name>
    <name type="synonym">Bodo designis</name>
    <dbReference type="NCBI Taxonomy" id="312471"/>
    <lineage>
        <taxon>Eukaryota</taxon>
        <taxon>Discoba</taxon>
        <taxon>Euglenozoa</taxon>
        <taxon>Kinetoplastea</taxon>
        <taxon>Metakinetoplastina</taxon>
        <taxon>Neobodonida</taxon>
        <taxon>Neobodo</taxon>
    </lineage>
</organism>
<reference evidence="2" key="1">
    <citation type="submission" date="2021-01" db="EMBL/GenBank/DDBJ databases">
        <authorList>
            <person name="Corre E."/>
            <person name="Pelletier E."/>
            <person name="Niang G."/>
            <person name="Scheremetjew M."/>
            <person name="Finn R."/>
            <person name="Kale V."/>
            <person name="Holt S."/>
            <person name="Cochrane G."/>
            <person name="Meng A."/>
            <person name="Brown T."/>
            <person name="Cohen L."/>
        </authorList>
    </citation>
    <scope>NUCLEOTIDE SEQUENCE</scope>
    <source>
        <strain evidence="2">CCAP 1951/1</strain>
    </source>
</reference>